<dbReference type="AlphaFoldDB" id="A0A4P9W717"/>
<reference evidence="2" key="1">
    <citation type="journal article" date="2018" name="Nat. Microbiol.">
        <title>Leveraging single-cell genomics to expand the fungal tree of life.</title>
        <authorList>
            <person name="Ahrendt S.R."/>
            <person name="Quandt C.A."/>
            <person name="Ciobanu D."/>
            <person name="Clum A."/>
            <person name="Salamov A."/>
            <person name="Andreopoulos B."/>
            <person name="Cheng J.F."/>
            <person name="Woyke T."/>
            <person name="Pelin A."/>
            <person name="Henrissat B."/>
            <person name="Reynolds N.K."/>
            <person name="Benny G.L."/>
            <person name="Smith M.E."/>
            <person name="James T.Y."/>
            <person name="Grigoriev I.V."/>
        </authorList>
    </citation>
    <scope>NUCLEOTIDE SEQUENCE [LARGE SCALE GENOMIC DNA]</scope>
</reference>
<accession>A0A4P9W717</accession>
<name>A0A4P9W717_9FUNG</name>
<dbReference type="EMBL" id="KZ996922">
    <property type="protein sequence ID" value="RKO88134.1"/>
    <property type="molecule type" value="Genomic_DNA"/>
</dbReference>
<gene>
    <name evidence="1" type="ORF">BDK51DRAFT_39561</name>
</gene>
<dbReference type="Proteomes" id="UP000269721">
    <property type="component" value="Unassembled WGS sequence"/>
</dbReference>
<keyword evidence="2" id="KW-1185">Reference proteome</keyword>
<evidence type="ECO:0000313" key="1">
    <source>
        <dbReference type="EMBL" id="RKO88134.1"/>
    </source>
</evidence>
<protein>
    <submittedName>
        <fullName evidence="1">Uncharacterized protein</fullName>
    </submittedName>
</protein>
<organism evidence="1 2">
    <name type="scientific">Blyttiomyces helicus</name>
    <dbReference type="NCBI Taxonomy" id="388810"/>
    <lineage>
        <taxon>Eukaryota</taxon>
        <taxon>Fungi</taxon>
        <taxon>Fungi incertae sedis</taxon>
        <taxon>Chytridiomycota</taxon>
        <taxon>Chytridiomycota incertae sedis</taxon>
        <taxon>Chytridiomycetes</taxon>
        <taxon>Chytridiomycetes incertae sedis</taxon>
        <taxon>Blyttiomyces</taxon>
    </lineage>
</organism>
<proteinExistence type="predicted"/>
<evidence type="ECO:0000313" key="2">
    <source>
        <dbReference type="Proteomes" id="UP000269721"/>
    </source>
</evidence>
<sequence>MENGVGWSTYTDVLTRISGDSLREVLNFLTMQPPPGTRRYLAFCFTENALRRKKRGKARAPAPAEATIPNPENQVLMAFSTGQWDLPSGTLQQTWGQSTTTRDLLLDLLARMVARVQEQYRALLPTPSLTPPLRTVWLCIRKTVPDGPAPHNTRARRSYPWETVVTKLGFVPAPEYVRARENLPEVGPDGVWRGPPLTVELFDKGQMISEAARDEFVEMCIDLGDLPPFITAVGSWRHV</sequence>